<proteinExistence type="predicted"/>
<evidence type="ECO:0000313" key="3">
    <source>
        <dbReference type="Proteomes" id="UP000219338"/>
    </source>
</evidence>
<evidence type="ECO:0000259" key="1">
    <source>
        <dbReference type="PROSITE" id="PS50011"/>
    </source>
</evidence>
<dbReference type="Proteomes" id="UP000219338">
    <property type="component" value="Unassembled WGS sequence"/>
</dbReference>
<keyword evidence="3" id="KW-1185">Reference proteome</keyword>
<dbReference type="OMA" id="TEWPEIA"/>
<dbReference type="AlphaFoldDB" id="A0A284S2P5"/>
<dbReference type="GO" id="GO:0004672">
    <property type="term" value="F:protein kinase activity"/>
    <property type="evidence" value="ECO:0007669"/>
    <property type="project" value="InterPro"/>
</dbReference>
<evidence type="ECO:0000313" key="2">
    <source>
        <dbReference type="EMBL" id="SJL15293.1"/>
    </source>
</evidence>
<sequence length="72" mass="8492">MPNGESTRVILLEYIEDVTLDQLQDKYPSHESPQYKPLPDESYTEWLKIYVPALRWMFAIAERGVVHRDLKA</sequence>
<name>A0A284S2P5_ARMOS</name>
<organism evidence="2 3">
    <name type="scientific">Armillaria ostoyae</name>
    <name type="common">Armillaria root rot fungus</name>
    <dbReference type="NCBI Taxonomy" id="47428"/>
    <lineage>
        <taxon>Eukaryota</taxon>
        <taxon>Fungi</taxon>
        <taxon>Dikarya</taxon>
        <taxon>Basidiomycota</taxon>
        <taxon>Agaricomycotina</taxon>
        <taxon>Agaricomycetes</taxon>
        <taxon>Agaricomycetidae</taxon>
        <taxon>Agaricales</taxon>
        <taxon>Marasmiineae</taxon>
        <taxon>Physalacriaceae</taxon>
        <taxon>Armillaria</taxon>
    </lineage>
</organism>
<dbReference type="PROSITE" id="PS50011">
    <property type="entry name" value="PROTEIN_KINASE_DOM"/>
    <property type="match status" value="1"/>
</dbReference>
<accession>A0A284S2P5</accession>
<dbReference type="SUPFAM" id="SSF56112">
    <property type="entry name" value="Protein kinase-like (PK-like)"/>
    <property type="match status" value="1"/>
</dbReference>
<dbReference type="InterPro" id="IPR000719">
    <property type="entry name" value="Prot_kinase_dom"/>
</dbReference>
<dbReference type="GO" id="GO:0005524">
    <property type="term" value="F:ATP binding"/>
    <property type="evidence" value="ECO:0007669"/>
    <property type="project" value="InterPro"/>
</dbReference>
<dbReference type="InterPro" id="IPR011009">
    <property type="entry name" value="Kinase-like_dom_sf"/>
</dbReference>
<feature type="domain" description="Protein kinase" evidence="1">
    <location>
        <begin position="1"/>
        <end position="72"/>
    </location>
</feature>
<dbReference type="OrthoDB" id="3006639at2759"/>
<gene>
    <name evidence="2" type="ORF">ARMOST_18786</name>
</gene>
<reference evidence="3" key="1">
    <citation type="journal article" date="2017" name="Nat. Ecol. Evol.">
        <title>Genome expansion and lineage-specific genetic innovations in the forest pathogenic fungi Armillaria.</title>
        <authorList>
            <person name="Sipos G."/>
            <person name="Prasanna A.N."/>
            <person name="Walter M.C."/>
            <person name="O'Connor E."/>
            <person name="Balint B."/>
            <person name="Krizsan K."/>
            <person name="Kiss B."/>
            <person name="Hess J."/>
            <person name="Varga T."/>
            <person name="Slot J."/>
            <person name="Riley R."/>
            <person name="Boka B."/>
            <person name="Rigling D."/>
            <person name="Barry K."/>
            <person name="Lee J."/>
            <person name="Mihaltcheva S."/>
            <person name="LaButti K."/>
            <person name="Lipzen A."/>
            <person name="Waldron R."/>
            <person name="Moloney N.M."/>
            <person name="Sperisen C."/>
            <person name="Kredics L."/>
            <person name="Vagvoelgyi C."/>
            <person name="Patrignani A."/>
            <person name="Fitzpatrick D."/>
            <person name="Nagy I."/>
            <person name="Doyle S."/>
            <person name="Anderson J.B."/>
            <person name="Grigoriev I.V."/>
            <person name="Gueldener U."/>
            <person name="Muensterkoetter M."/>
            <person name="Nagy L.G."/>
        </authorList>
    </citation>
    <scope>NUCLEOTIDE SEQUENCE [LARGE SCALE GENOMIC DNA]</scope>
    <source>
        <strain evidence="3">C18/9</strain>
    </source>
</reference>
<dbReference type="EMBL" id="FUEG01000028">
    <property type="protein sequence ID" value="SJL15293.1"/>
    <property type="molecule type" value="Genomic_DNA"/>
</dbReference>
<protein>
    <recommendedName>
        <fullName evidence="1">Protein kinase domain-containing protein</fullName>
    </recommendedName>
</protein>